<dbReference type="CDD" id="cd07598">
    <property type="entry name" value="BAR_FAM92"/>
    <property type="match status" value="1"/>
</dbReference>
<comment type="subcellular location">
    <subcellularLocation>
        <location evidence="1">Cell projection</location>
        <location evidence="1">Cilium</location>
    </subcellularLocation>
    <subcellularLocation>
        <location evidence="2">Cytoplasm</location>
        <location evidence="2">Cytoskeleton</location>
    </subcellularLocation>
</comment>
<keyword evidence="8" id="KW-0175">Coiled coil</keyword>
<feature type="region of interest" description="Disordered" evidence="9">
    <location>
        <begin position="1"/>
        <end position="58"/>
    </location>
</feature>
<dbReference type="InterPro" id="IPR035590">
    <property type="entry name" value="BAR_CBAR1/2"/>
</dbReference>
<dbReference type="GeneID" id="100200454"/>
<evidence type="ECO:0000256" key="2">
    <source>
        <dbReference type="ARBA" id="ARBA00004245"/>
    </source>
</evidence>
<evidence type="ECO:0000313" key="11">
    <source>
        <dbReference type="RefSeq" id="XP_065655530.1"/>
    </source>
</evidence>
<keyword evidence="5" id="KW-0206">Cytoskeleton</keyword>
<evidence type="ECO:0000256" key="6">
    <source>
        <dbReference type="ARBA" id="ARBA00023273"/>
    </source>
</evidence>
<evidence type="ECO:0000256" key="5">
    <source>
        <dbReference type="ARBA" id="ARBA00023212"/>
    </source>
</evidence>
<dbReference type="Proteomes" id="UP001652625">
    <property type="component" value="Chromosome 06"/>
</dbReference>
<evidence type="ECO:0000256" key="7">
    <source>
        <dbReference type="ARBA" id="ARBA00029449"/>
    </source>
</evidence>
<accession>A0ABM4C1V1</accession>
<keyword evidence="4" id="KW-0970">Cilium biogenesis/degradation</keyword>
<comment type="similarity">
    <text evidence="7">Belongs to the CIBAR family.</text>
</comment>
<dbReference type="PANTHER" id="PTHR21223">
    <property type="entry name" value="CBY1-INTERACTING BAR DOMAIN-CONTAINING PROTEIN HOMOLOG"/>
    <property type="match status" value="1"/>
</dbReference>
<dbReference type="InterPro" id="IPR009602">
    <property type="entry name" value="CBAR/FAM92"/>
</dbReference>
<sequence>MYGTSQQPLYSPSLKSKTMYMSQQDVQRTSFSSHNPQQRFQQRSYSTGDLKTSIRSGEQQTKVVTENIEKIENHFPQLVHDINLYTVRSAKLRDAGDNMAKSIRLYADSETSSIKQGLGALAECFASVQDQRNALVTRLEKKVFQTFAVYDTRCKQAKVDVKKHSLAHSKELIEHKSYERVKQRSVEHFQLAKAETKFKKASEEAHRSAQILEEQMDDFERKKIRDLKQVFGDFMLSEMLFYAKALEIYTLGYQELMRVDEDKSIEQLHESMQWTPHQFVQSSLGAYGGSAPTILQQHP</sequence>
<evidence type="ECO:0000256" key="3">
    <source>
        <dbReference type="ARBA" id="ARBA00022490"/>
    </source>
</evidence>
<dbReference type="InterPro" id="IPR027267">
    <property type="entry name" value="AH/BAR_dom_sf"/>
</dbReference>
<keyword evidence="6" id="KW-0966">Cell projection</keyword>
<evidence type="ECO:0000256" key="4">
    <source>
        <dbReference type="ARBA" id="ARBA00022794"/>
    </source>
</evidence>
<organism evidence="10 11">
    <name type="scientific">Hydra vulgaris</name>
    <name type="common">Hydra</name>
    <name type="synonym">Hydra attenuata</name>
    <dbReference type="NCBI Taxonomy" id="6087"/>
    <lineage>
        <taxon>Eukaryota</taxon>
        <taxon>Metazoa</taxon>
        <taxon>Cnidaria</taxon>
        <taxon>Hydrozoa</taxon>
        <taxon>Hydroidolina</taxon>
        <taxon>Anthoathecata</taxon>
        <taxon>Aplanulata</taxon>
        <taxon>Hydridae</taxon>
        <taxon>Hydra</taxon>
    </lineage>
</organism>
<evidence type="ECO:0000256" key="9">
    <source>
        <dbReference type="SAM" id="MobiDB-lite"/>
    </source>
</evidence>
<gene>
    <name evidence="11" type="primary">LOC100200454</name>
</gene>
<dbReference type="PANTHER" id="PTHR21223:SF2">
    <property type="entry name" value="CBY1-INTERACTING BAR DOMAIN-CONTAINING PROTEIN HOMOLOG"/>
    <property type="match status" value="1"/>
</dbReference>
<dbReference type="Pfam" id="PF06730">
    <property type="entry name" value="FAM92"/>
    <property type="match status" value="1"/>
</dbReference>
<proteinExistence type="inferred from homology"/>
<keyword evidence="10" id="KW-1185">Reference proteome</keyword>
<keyword evidence="3" id="KW-0963">Cytoplasm</keyword>
<evidence type="ECO:0000256" key="8">
    <source>
        <dbReference type="SAM" id="Coils"/>
    </source>
</evidence>
<protein>
    <submittedName>
        <fullName evidence="11">CBY1-interacting BAR domain-containing protein 1 isoform X3</fullName>
    </submittedName>
</protein>
<dbReference type="RefSeq" id="XP_065655530.1">
    <property type="nucleotide sequence ID" value="XM_065799458.1"/>
</dbReference>
<feature type="coiled-coil region" evidence="8">
    <location>
        <begin position="202"/>
        <end position="229"/>
    </location>
</feature>
<reference evidence="11" key="1">
    <citation type="submission" date="2025-08" db="UniProtKB">
        <authorList>
            <consortium name="RefSeq"/>
        </authorList>
    </citation>
    <scope>IDENTIFICATION</scope>
</reference>
<name>A0ABM4C1V1_HYDVU</name>
<evidence type="ECO:0000256" key="1">
    <source>
        <dbReference type="ARBA" id="ARBA00004138"/>
    </source>
</evidence>
<dbReference type="Gene3D" id="1.20.1270.60">
    <property type="entry name" value="Arfaptin homology (AH) domain/BAR domain"/>
    <property type="match status" value="1"/>
</dbReference>
<evidence type="ECO:0000313" key="10">
    <source>
        <dbReference type="Proteomes" id="UP001652625"/>
    </source>
</evidence>